<dbReference type="Pfam" id="PF07883">
    <property type="entry name" value="Cupin_2"/>
    <property type="match status" value="1"/>
</dbReference>
<dbReference type="PANTHER" id="PTHR43280">
    <property type="entry name" value="ARAC-FAMILY TRANSCRIPTIONAL REGULATOR"/>
    <property type="match status" value="1"/>
</dbReference>
<keyword evidence="1" id="KW-0805">Transcription regulation</keyword>
<dbReference type="PANTHER" id="PTHR43280:SF2">
    <property type="entry name" value="HTH-TYPE TRANSCRIPTIONAL REGULATOR EXSA"/>
    <property type="match status" value="1"/>
</dbReference>
<comment type="caution">
    <text evidence="5">The sequence shown here is derived from an EMBL/GenBank/DDBJ whole genome shotgun (WGS) entry which is preliminary data.</text>
</comment>
<dbReference type="SMART" id="SM00342">
    <property type="entry name" value="HTH_ARAC"/>
    <property type="match status" value="1"/>
</dbReference>
<evidence type="ECO:0000313" key="5">
    <source>
        <dbReference type="EMBL" id="MSD16259.1"/>
    </source>
</evidence>
<evidence type="ECO:0000313" key="6">
    <source>
        <dbReference type="Proteomes" id="UP000431304"/>
    </source>
</evidence>
<evidence type="ECO:0000259" key="4">
    <source>
        <dbReference type="PROSITE" id="PS01124"/>
    </source>
</evidence>
<evidence type="ECO:0000256" key="2">
    <source>
        <dbReference type="ARBA" id="ARBA00023125"/>
    </source>
</evidence>
<dbReference type="InterPro" id="IPR011051">
    <property type="entry name" value="RmlC_Cupin_sf"/>
</dbReference>
<dbReference type="SUPFAM" id="SSF51182">
    <property type="entry name" value="RmlC-like cupins"/>
    <property type="match status" value="1"/>
</dbReference>
<feature type="domain" description="HTH araC/xylS-type" evidence="4">
    <location>
        <begin position="177"/>
        <end position="275"/>
    </location>
</feature>
<evidence type="ECO:0000256" key="1">
    <source>
        <dbReference type="ARBA" id="ARBA00023015"/>
    </source>
</evidence>
<dbReference type="GO" id="GO:0043565">
    <property type="term" value="F:sequence-specific DNA binding"/>
    <property type="evidence" value="ECO:0007669"/>
    <property type="project" value="InterPro"/>
</dbReference>
<dbReference type="InterPro" id="IPR009057">
    <property type="entry name" value="Homeodomain-like_sf"/>
</dbReference>
<dbReference type="PROSITE" id="PS01124">
    <property type="entry name" value="HTH_ARAC_FAMILY_2"/>
    <property type="match status" value="1"/>
</dbReference>
<accession>A0A844E115</accession>
<gene>
    <name evidence="5" type="ORF">GKE72_09295</name>
</gene>
<protein>
    <submittedName>
        <fullName evidence="5">Helix-turn-helix domain-containing protein</fullName>
    </submittedName>
</protein>
<keyword evidence="2" id="KW-0238">DNA-binding</keyword>
<name>A0A844E115_EUBRA</name>
<dbReference type="Gene3D" id="1.10.10.60">
    <property type="entry name" value="Homeodomain-like"/>
    <property type="match status" value="2"/>
</dbReference>
<sequence>MLFEKTIYPDDFPLNIQIIQVDEIPFHYHQDVELVYVLKGEIRLKNGYYNYLLKEGDIFTNSGHEVHGLCATDSDNVIAVIQISNRFFTQYFPQLPKACFRTYVNDDRYARLEDLRGMLLHILLDYTRRSFNYKSTCIYQMIDVIKYLNQYFNLFAFENQVVVNFKNNNPVIVERISHIINYVYENYANRITLEELSEREHLSSFYLSHLIHAYMGISFQKFLCFARSEMSEIPLLETNDKISTVAKKVGFSTTAYYEKFFREWFGHSPQEHRVLFQTHILNESNPPRLQQLTETLSVGLIARTLAAMADHEISPTIQHIQLNVSIADDVPSILHLEHSFTAMLTLEDYTFLGSRLFGLLMDLNIEKIILYCPQEAQDNSASSFEFAEMHHRLRALGYEVTVSEDSAPECSGYRTSAVYDSIVAAIHIFRTYFSSLRTNVTLRLRDPGEPQKILKGFPACITSCGIPKPAFYAYQLLKNIRGELLYQEKNYYVIQSQQNPVTSYAIVVMNYNDDIEHLYTCSTDVYKTNESIHAFMDELNIDFSLPVSSGQYMIAKYTFSNEHSIFMHMAHLHFPEQCPMPDHWLSLLNTSPQTQISIEQAENELNISASIHGVGINMIIVEEIL</sequence>
<reference evidence="5 6" key="1">
    <citation type="journal article" date="2019" name="Nat. Med.">
        <title>A library of human gut bacterial isolates paired with longitudinal multiomics data enables mechanistic microbiome research.</title>
        <authorList>
            <person name="Poyet M."/>
            <person name="Groussin M."/>
            <person name="Gibbons S.M."/>
            <person name="Avila-Pacheco J."/>
            <person name="Jiang X."/>
            <person name="Kearney S.M."/>
            <person name="Perrotta A.R."/>
            <person name="Berdy B."/>
            <person name="Zhao S."/>
            <person name="Lieberman T.D."/>
            <person name="Swanson P.K."/>
            <person name="Smith M."/>
            <person name="Roesemann S."/>
            <person name="Alexander J.E."/>
            <person name="Rich S.A."/>
            <person name="Livny J."/>
            <person name="Vlamakis H."/>
            <person name="Clish C."/>
            <person name="Bullock K."/>
            <person name="Deik A."/>
            <person name="Scott J."/>
            <person name="Pierce K.A."/>
            <person name="Xavier R.J."/>
            <person name="Alm E.J."/>
        </authorList>
    </citation>
    <scope>NUCLEOTIDE SEQUENCE [LARGE SCALE GENOMIC DNA]</scope>
    <source>
        <strain evidence="5 6">BIOML-A3</strain>
    </source>
</reference>
<dbReference type="GO" id="GO:0003700">
    <property type="term" value="F:DNA-binding transcription factor activity"/>
    <property type="evidence" value="ECO:0007669"/>
    <property type="project" value="InterPro"/>
</dbReference>
<dbReference type="AlphaFoldDB" id="A0A844E115"/>
<dbReference type="Gene3D" id="2.60.40.1500">
    <property type="entry name" value="Glycosyl hydrolase domain, family 39"/>
    <property type="match status" value="1"/>
</dbReference>
<keyword evidence="3" id="KW-0804">Transcription</keyword>
<dbReference type="Proteomes" id="UP000431304">
    <property type="component" value="Unassembled WGS sequence"/>
</dbReference>
<proteinExistence type="predicted"/>
<dbReference type="Gene3D" id="2.60.120.10">
    <property type="entry name" value="Jelly Rolls"/>
    <property type="match status" value="1"/>
</dbReference>
<dbReference type="InterPro" id="IPR013096">
    <property type="entry name" value="Cupin_2"/>
</dbReference>
<dbReference type="Pfam" id="PF12833">
    <property type="entry name" value="HTH_18"/>
    <property type="match status" value="1"/>
</dbReference>
<dbReference type="EMBL" id="WKRA01000013">
    <property type="protein sequence ID" value="MSD16259.1"/>
    <property type="molecule type" value="Genomic_DNA"/>
</dbReference>
<organism evidence="5 6">
    <name type="scientific">Eubacterium ramulus</name>
    <dbReference type="NCBI Taxonomy" id="39490"/>
    <lineage>
        <taxon>Bacteria</taxon>
        <taxon>Bacillati</taxon>
        <taxon>Bacillota</taxon>
        <taxon>Clostridia</taxon>
        <taxon>Eubacteriales</taxon>
        <taxon>Eubacteriaceae</taxon>
        <taxon>Eubacterium</taxon>
    </lineage>
</organism>
<dbReference type="SUPFAM" id="SSF46689">
    <property type="entry name" value="Homeodomain-like"/>
    <property type="match status" value="1"/>
</dbReference>
<dbReference type="InterPro" id="IPR018060">
    <property type="entry name" value="HTH_AraC"/>
</dbReference>
<dbReference type="RefSeq" id="WP_154314673.1">
    <property type="nucleotide sequence ID" value="NZ_WKRA01000013.1"/>
</dbReference>
<evidence type="ECO:0000256" key="3">
    <source>
        <dbReference type="ARBA" id="ARBA00023163"/>
    </source>
</evidence>
<dbReference type="InterPro" id="IPR014710">
    <property type="entry name" value="RmlC-like_jellyroll"/>
</dbReference>